<dbReference type="RefSeq" id="WP_017826522.1">
    <property type="nucleotide sequence ID" value="NZ_JACBCZ010000022.1"/>
</dbReference>
<accession>A0A0C2SKL1</accession>
<dbReference type="OrthoDB" id="1914238at2"/>
<proteinExistence type="predicted"/>
<dbReference type="InterPro" id="IPR025460">
    <property type="entry name" value="DUF4280"/>
</dbReference>
<dbReference type="Proteomes" id="UP000476820">
    <property type="component" value="Unassembled WGS sequence"/>
</dbReference>
<dbReference type="AlphaFoldDB" id="A0A0C2SKL1"/>
<gene>
    <name evidence="1" type="ORF">EXM65_02730</name>
    <name evidence="2" type="ORF">FC774_05115</name>
    <name evidence="3" type="ORF">FDB51_15735</name>
</gene>
<sequence length="128" mass="14097">MAVYYVVRGAKMKCTKGSNERKINLPVSHGSYANDKPILNKKDNTEQNISYFGVCEEKGCFVEKTEITVIDSKGNIKTGIKCVPQIVHDWIKTKGDTIVEGEPALTTDSVIYCCRGGNITFVTSGQDD</sequence>
<name>A0A0C2SKL1_CLOBO</name>
<dbReference type="EMBL" id="SGKU01000004">
    <property type="protein sequence ID" value="NFA41521.1"/>
    <property type="molecule type" value="Genomic_DNA"/>
</dbReference>
<comment type="caution">
    <text evidence="1">The sequence shown here is derived from an EMBL/GenBank/DDBJ whole genome shotgun (WGS) entry which is preliminary data.</text>
</comment>
<dbReference type="Proteomes" id="UP000472355">
    <property type="component" value="Unassembled WGS sequence"/>
</dbReference>
<dbReference type="Proteomes" id="UP000473681">
    <property type="component" value="Unassembled WGS sequence"/>
</dbReference>
<dbReference type="EMBL" id="SWOV01000009">
    <property type="protein sequence ID" value="NFF87256.1"/>
    <property type="molecule type" value="Genomic_DNA"/>
</dbReference>
<evidence type="ECO:0000313" key="1">
    <source>
        <dbReference type="EMBL" id="NFA41521.1"/>
    </source>
</evidence>
<dbReference type="EMBL" id="SWVK01000024">
    <property type="protein sequence ID" value="NFN36529.1"/>
    <property type="molecule type" value="Genomic_DNA"/>
</dbReference>
<evidence type="ECO:0000313" key="3">
    <source>
        <dbReference type="EMBL" id="NFN36529.1"/>
    </source>
</evidence>
<protein>
    <submittedName>
        <fullName evidence="1">DUF4280 domain-containing protein</fullName>
    </submittedName>
</protein>
<dbReference type="Pfam" id="PF14107">
    <property type="entry name" value="DUF4280"/>
    <property type="match status" value="1"/>
</dbReference>
<organism evidence="1 4">
    <name type="scientific">Clostridium botulinum</name>
    <dbReference type="NCBI Taxonomy" id="1491"/>
    <lineage>
        <taxon>Bacteria</taxon>
        <taxon>Bacillati</taxon>
        <taxon>Bacillota</taxon>
        <taxon>Clostridia</taxon>
        <taxon>Eubacteriales</taxon>
        <taxon>Clostridiaceae</taxon>
        <taxon>Clostridium</taxon>
    </lineage>
</organism>
<evidence type="ECO:0000313" key="5">
    <source>
        <dbReference type="Proteomes" id="UP000473681"/>
    </source>
</evidence>
<evidence type="ECO:0000313" key="4">
    <source>
        <dbReference type="Proteomes" id="UP000472355"/>
    </source>
</evidence>
<reference evidence="5 6" key="2">
    <citation type="submission" date="2019-04" db="EMBL/GenBank/DDBJ databases">
        <title>Genome sequencing of Clostridium botulinum Groups I-IV and Clostridium butyricum.</title>
        <authorList>
            <person name="Brunt J."/>
            <person name="Van Vliet A.H.M."/>
            <person name="Stringer S.C."/>
            <person name="Carter A.T."/>
            <person name="Peck M.W."/>
        </authorList>
    </citation>
    <scope>NUCLEOTIDE SEQUENCE [LARGE SCALE GENOMIC DNA]</scope>
    <source>
        <strain evidence="2 6">1605</strain>
        <strain evidence="3 5">CB-K-33E</strain>
    </source>
</reference>
<evidence type="ECO:0000313" key="2">
    <source>
        <dbReference type="EMBL" id="NFF87256.1"/>
    </source>
</evidence>
<evidence type="ECO:0000313" key="6">
    <source>
        <dbReference type="Proteomes" id="UP000476820"/>
    </source>
</evidence>
<reference evidence="1 4" key="1">
    <citation type="submission" date="2019-02" db="EMBL/GenBank/DDBJ databases">
        <title>Genome sequencing of Clostridium botulinum clinical isolates.</title>
        <authorList>
            <person name="Brunt J."/>
            <person name="Van Vliet A.H.M."/>
            <person name="Stringer S.C."/>
            <person name="Grant K.A."/>
            <person name="Carter A.C."/>
            <person name="Peck M.W."/>
        </authorList>
    </citation>
    <scope>NUCLEOTIDE SEQUENCE [LARGE SCALE GENOMIC DNA]</scope>
    <source>
        <strain evidence="1 4">H113700579</strain>
    </source>
</reference>